<dbReference type="RefSeq" id="WP_152885525.1">
    <property type="nucleotide sequence ID" value="NZ_VJZD01000012.1"/>
</dbReference>
<dbReference type="Proteomes" id="UP000325849">
    <property type="component" value="Unassembled WGS sequence"/>
</dbReference>
<proteinExistence type="predicted"/>
<dbReference type="AlphaFoldDB" id="A0A5N8V6K6"/>
<dbReference type="OrthoDB" id="4533444at2"/>
<reference evidence="1 2" key="1">
    <citation type="submission" date="2019-07" db="EMBL/GenBank/DDBJ databases">
        <title>New species of Amycolatopsis and Streptomyces.</title>
        <authorList>
            <person name="Duangmal K."/>
            <person name="Teo W.F.A."/>
            <person name="Lipun K."/>
        </authorList>
    </citation>
    <scope>NUCLEOTIDE SEQUENCE [LARGE SCALE GENOMIC DNA]</scope>
    <source>
        <strain evidence="1 2">NBRC 109810</strain>
    </source>
</reference>
<gene>
    <name evidence="1" type="ORF">FNH09_05135</name>
</gene>
<accession>A0A5N8V6K6</accession>
<evidence type="ECO:0000313" key="1">
    <source>
        <dbReference type="EMBL" id="MPY30719.1"/>
    </source>
</evidence>
<evidence type="ECO:0000313" key="2">
    <source>
        <dbReference type="Proteomes" id="UP000325849"/>
    </source>
</evidence>
<name>A0A5N8V6K6_9ACTN</name>
<protein>
    <recommendedName>
        <fullName evidence="3">Rpn family recombination-promoting nuclease/putative transposase</fullName>
    </recommendedName>
</protein>
<sequence>MVSSSHEAMHRIFQEDPGVFARTFRALDLPFPDPVAVSLMPTDLTETRPTERRVDTLLKIDTATGESHLLIVEAQGKKDPGKPAAWAYYVAHLYAKYCLPPVLLVTCQDRATAEWAARPFTIGPSQWSALTLRALVLGPHNVPAITDPSTAARDIPLATLSAVTHGKDPNAPAILKALAIALKTVDEETARIFAELTELGLGTAPAAETWRQLMSVDLSFFRSETSERLRAEGRAEGRSEGRTEGRAEDILLILAARGIEVPEHARERITRCADLDTLGTWLTNALTATTAEDLFAEGPA</sequence>
<dbReference type="PANTHER" id="PTHR34613:SF1">
    <property type="entry name" value="SLL6017 PROTEIN"/>
    <property type="match status" value="1"/>
</dbReference>
<comment type="caution">
    <text evidence="1">The sequence shown here is derived from an EMBL/GenBank/DDBJ whole genome shotgun (WGS) entry which is preliminary data.</text>
</comment>
<dbReference type="EMBL" id="VJZD01000012">
    <property type="protein sequence ID" value="MPY30719.1"/>
    <property type="molecule type" value="Genomic_DNA"/>
</dbReference>
<dbReference type="PANTHER" id="PTHR34613">
    <property type="entry name" value="SLL0800 PROTEIN"/>
    <property type="match status" value="1"/>
</dbReference>
<evidence type="ECO:0008006" key="3">
    <source>
        <dbReference type="Google" id="ProtNLM"/>
    </source>
</evidence>
<keyword evidence="2" id="KW-1185">Reference proteome</keyword>
<organism evidence="1 2">
    <name type="scientific">Streptomyces adustus</name>
    <dbReference type="NCBI Taxonomy" id="1609272"/>
    <lineage>
        <taxon>Bacteria</taxon>
        <taxon>Bacillati</taxon>
        <taxon>Actinomycetota</taxon>
        <taxon>Actinomycetes</taxon>
        <taxon>Kitasatosporales</taxon>
        <taxon>Streptomycetaceae</taxon>
        <taxon>Streptomyces</taxon>
    </lineage>
</organism>